<dbReference type="AlphaFoldDB" id="A0A6L9LHI1"/>
<keyword evidence="2" id="KW-0812">Transmembrane</keyword>
<comment type="caution">
    <text evidence="3">The sequence shown here is derived from an EMBL/GenBank/DDBJ whole genome shotgun (WGS) entry which is preliminary data.</text>
</comment>
<feature type="compositionally biased region" description="Low complexity" evidence="1">
    <location>
        <begin position="96"/>
        <end position="106"/>
    </location>
</feature>
<gene>
    <name evidence="3" type="ORF">GK108_28220</name>
</gene>
<evidence type="ECO:0000313" key="3">
    <source>
        <dbReference type="EMBL" id="NDU98802.1"/>
    </source>
</evidence>
<feature type="region of interest" description="Disordered" evidence="1">
    <location>
        <begin position="96"/>
        <end position="119"/>
    </location>
</feature>
<keyword evidence="2" id="KW-0472">Membrane</keyword>
<dbReference type="Proteomes" id="UP000474175">
    <property type="component" value="Unassembled WGS sequence"/>
</dbReference>
<keyword evidence="2" id="KW-1133">Transmembrane helix</keyword>
<protein>
    <submittedName>
        <fullName evidence="3">Uncharacterized protein</fullName>
    </submittedName>
</protein>
<evidence type="ECO:0000313" key="4">
    <source>
        <dbReference type="Proteomes" id="UP000474175"/>
    </source>
</evidence>
<dbReference type="EMBL" id="JAAFZH010000020">
    <property type="protein sequence ID" value="NDU98802.1"/>
    <property type="molecule type" value="Genomic_DNA"/>
</dbReference>
<name>A0A6L9LHI1_9BACT</name>
<dbReference type="RefSeq" id="WP_163954933.1">
    <property type="nucleotide sequence ID" value="NZ_JAAFZH010000020.1"/>
</dbReference>
<accession>A0A6L9LHI1</accession>
<keyword evidence="4" id="KW-1185">Reference proteome</keyword>
<evidence type="ECO:0000256" key="2">
    <source>
        <dbReference type="SAM" id="Phobius"/>
    </source>
</evidence>
<organism evidence="3 4">
    <name type="scientific">Spirosoma terrae</name>
    <dbReference type="NCBI Taxonomy" id="1968276"/>
    <lineage>
        <taxon>Bacteria</taxon>
        <taxon>Pseudomonadati</taxon>
        <taxon>Bacteroidota</taxon>
        <taxon>Cytophagia</taxon>
        <taxon>Cytophagales</taxon>
        <taxon>Cytophagaceae</taxon>
        <taxon>Spirosoma</taxon>
    </lineage>
</organism>
<sequence length="155" mass="17361">MKTNNRQRNTLLDEDRQRQLIKVRQLIISSSWVPLVLTLLFLISLSLTYILIKPESQTGLTSTILSQLPLLNNHLALYLGLAALSLLGIMWLAPQKSESSEQPQSSTDAPFLSDDLDEEEPSLTYPIRSAASTNVPLQHIQRIPLYSTPNQSLLP</sequence>
<reference evidence="3 4" key="1">
    <citation type="submission" date="2020-02" db="EMBL/GenBank/DDBJ databases">
        <title>Draft genome sequence of two Spirosoma agri KCTC 52727 and Spirosoma terrae KCTC 52035.</title>
        <authorList>
            <person name="Rojas J."/>
            <person name="Ambika Manirajan B."/>
            <person name="Suarez C."/>
            <person name="Ratering S."/>
            <person name="Schnell S."/>
        </authorList>
    </citation>
    <scope>NUCLEOTIDE SEQUENCE [LARGE SCALE GENOMIC DNA]</scope>
    <source>
        <strain evidence="3 4">KCTC 52035</strain>
    </source>
</reference>
<feature type="transmembrane region" description="Helical" evidence="2">
    <location>
        <begin position="26"/>
        <end position="52"/>
    </location>
</feature>
<feature type="transmembrane region" description="Helical" evidence="2">
    <location>
        <begin position="75"/>
        <end position="93"/>
    </location>
</feature>
<evidence type="ECO:0000256" key="1">
    <source>
        <dbReference type="SAM" id="MobiDB-lite"/>
    </source>
</evidence>
<proteinExistence type="predicted"/>